<sequence>MKEKIGYSIGSLLKSREILEFASIVDKNENIHSIWAPESWGKEAFSTLGALSQVTKRVKLGTSIVNIYSRSPATIGMGGISLDNLSDKRVILGLGTSTFVLVENLHGIKFDKPLIRMKEYVQSIKLLLKSKKVNYHGHTVVIRNFKLLEHSRDDIPIYVAAVNPGMIKVATKYADGIILYLKPKDELKRAIKSIKIVNQNQEFMKAFVIITSVSNKDPTKAALRAARTLAFYISVSRIYYESLMKTKYKSVVERIYSDYNKYGLAESIRNITDEMLDDFVIAGSINDCNSQIKRWKKIGIDLPILQLNPVKDTNGNLNYKDFTELWK</sequence>
<dbReference type="RefSeq" id="WP_196815757.1">
    <property type="nucleotide sequence ID" value="NZ_CP012850.1"/>
</dbReference>
<proteinExistence type="predicted"/>
<dbReference type="CDD" id="cd01097">
    <property type="entry name" value="Tetrahydromethanopterin_reductase"/>
    <property type="match status" value="1"/>
</dbReference>
<protein>
    <submittedName>
        <fullName evidence="3">Phthiodiolone/phenolphthiodiolone dimycocerosates ketoreductase</fullName>
        <ecNumber evidence="3">1.2.-.-</ecNumber>
    </submittedName>
</protein>
<dbReference type="PANTHER" id="PTHR43244:SF1">
    <property type="entry name" value="5,10-METHYLENETETRAHYDROMETHANOPTERIN REDUCTASE"/>
    <property type="match status" value="1"/>
</dbReference>
<dbReference type="InterPro" id="IPR036661">
    <property type="entry name" value="Luciferase-like_sf"/>
</dbReference>
<name>A0A654M1Z9_9ARCH</name>
<evidence type="ECO:0000259" key="2">
    <source>
        <dbReference type="Pfam" id="PF00296"/>
    </source>
</evidence>
<dbReference type="PANTHER" id="PTHR43244">
    <property type="match status" value="1"/>
</dbReference>
<dbReference type="GO" id="GO:0016705">
    <property type="term" value="F:oxidoreductase activity, acting on paired donors, with incorporation or reduction of molecular oxygen"/>
    <property type="evidence" value="ECO:0007669"/>
    <property type="project" value="InterPro"/>
</dbReference>
<dbReference type="GeneID" id="60422264"/>
<evidence type="ECO:0000313" key="3">
    <source>
        <dbReference type="EMBL" id="ALI36509.1"/>
    </source>
</evidence>
<organism evidence="3 4">
    <name type="scientific">Candidatus Nitrosocosmicus oleophilus</name>
    <dbReference type="NCBI Taxonomy" id="1353260"/>
    <lineage>
        <taxon>Archaea</taxon>
        <taxon>Nitrososphaerota</taxon>
        <taxon>Nitrososphaeria</taxon>
        <taxon>Nitrososphaerales</taxon>
        <taxon>Nitrososphaeraceae</taxon>
        <taxon>Candidatus Nitrosocosmicus</taxon>
    </lineage>
</organism>
<keyword evidence="4" id="KW-1185">Reference proteome</keyword>
<dbReference type="KEGG" id="taa:NMY3_02312"/>
<accession>A0A654M1Z9</accession>
<dbReference type="EMBL" id="CP012850">
    <property type="protein sequence ID" value="ALI36509.1"/>
    <property type="molecule type" value="Genomic_DNA"/>
</dbReference>
<keyword evidence="1 3" id="KW-0560">Oxidoreductase</keyword>
<dbReference type="OrthoDB" id="194060at2157"/>
<feature type="domain" description="Luciferase-like" evidence="2">
    <location>
        <begin position="31"/>
        <end position="301"/>
    </location>
</feature>
<dbReference type="Proteomes" id="UP000058925">
    <property type="component" value="Chromosome"/>
</dbReference>
<dbReference type="Gene3D" id="3.20.20.30">
    <property type="entry name" value="Luciferase-like domain"/>
    <property type="match status" value="1"/>
</dbReference>
<dbReference type="EC" id="1.2.-.-" evidence="3"/>
<evidence type="ECO:0000256" key="1">
    <source>
        <dbReference type="ARBA" id="ARBA00023002"/>
    </source>
</evidence>
<dbReference type="InterPro" id="IPR050564">
    <property type="entry name" value="F420-G6PD/mer"/>
</dbReference>
<evidence type="ECO:0000313" key="4">
    <source>
        <dbReference type="Proteomes" id="UP000058925"/>
    </source>
</evidence>
<dbReference type="InterPro" id="IPR011251">
    <property type="entry name" value="Luciferase-like_dom"/>
</dbReference>
<dbReference type="SUPFAM" id="SSF51679">
    <property type="entry name" value="Bacterial luciferase-like"/>
    <property type="match status" value="1"/>
</dbReference>
<dbReference type="Pfam" id="PF00296">
    <property type="entry name" value="Bac_luciferase"/>
    <property type="match status" value="1"/>
</dbReference>
<reference evidence="4" key="1">
    <citation type="submission" date="2015-10" db="EMBL/GenBank/DDBJ databases">
        <title>Niche specialization of a soil ammonia-oxidizing archaeon, Candidatus Nitrosocosmicus oleophilus.</title>
        <authorList>
            <person name="Jung M.-Y."/>
            <person name="Rhee S.-K."/>
        </authorList>
    </citation>
    <scope>NUCLEOTIDE SEQUENCE [LARGE SCALE GENOMIC DNA]</scope>
    <source>
        <strain evidence="4">MY3</strain>
    </source>
</reference>
<dbReference type="AlphaFoldDB" id="A0A654M1Z9"/>
<gene>
    <name evidence="3" type="ORF">NMY3_02312</name>
</gene>